<keyword evidence="3" id="KW-0418">Kinase</keyword>
<evidence type="ECO:0000256" key="1">
    <source>
        <dbReference type="ARBA" id="ARBA00022679"/>
    </source>
</evidence>
<keyword evidence="2" id="KW-0479">Metal-binding</keyword>
<dbReference type="SUPFAM" id="SSF110581">
    <property type="entry name" value="Indigoidine synthase A-like"/>
    <property type="match status" value="1"/>
</dbReference>
<protein>
    <recommendedName>
        <fullName evidence="8">Carbohydrate kinase PfkB domain-containing protein</fullName>
    </recommendedName>
</protein>
<gene>
    <name evidence="9" type="ORF">CDCA_CDCA19G4693</name>
</gene>
<evidence type="ECO:0000256" key="5">
    <source>
        <dbReference type="ARBA" id="ARBA00023211"/>
    </source>
</evidence>
<dbReference type="PROSITE" id="PS00584">
    <property type="entry name" value="PFKB_KINASES_2"/>
    <property type="match status" value="1"/>
</dbReference>
<dbReference type="GO" id="GO:0004730">
    <property type="term" value="F:pseudouridylate synthase activity"/>
    <property type="evidence" value="ECO:0007669"/>
    <property type="project" value="InterPro"/>
</dbReference>
<dbReference type="Gene3D" id="3.40.1190.20">
    <property type="match status" value="1"/>
</dbReference>
<dbReference type="GO" id="GO:0046872">
    <property type="term" value="F:metal ion binding"/>
    <property type="evidence" value="ECO:0007669"/>
    <property type="project" value="UniProtKB-KW"/>
</dbReference>
<dbReference type="GO" id="GO:0005737">
    <property type="term" value="C:cytoplasm"/>
    <property type="evidence" value="ECO:0007669"/>
    <property type="project" value="TreeGrafter"/>
</dbReference>
<evidence type="ECO:0000256" key="7">
    <source>
        <dbReference type="ARBA" id="ARBA00023295"/>
    </source>
</evidence>
<evidence type="ECO:0000313" key="10">
    <source>
        <dbReference type="Proteomes" id="UP001301350"/>
    </source>
</evidence>
<sequence>MDRVDRNVFDGDVRIRFSPPVQRALGAGAPAAPAVVAVESTVIAHGLPYPESAALVASLRHIIEEDHGCVMAIVAVLDGVVHVGLDERQMERLVRSAAPDAAEKFIKCGRRDLVGAVVQKRCGATTVSATMAIAHWVGIPVVLTGGIGGVHRSVAGDIRGSLDVSADLPTLAQLPVCVVCAGIKSVLDVGATLERLETDSVPVVVLGADRFPAFWQRESAWGAPLRLDTVEEVATLVRAHWETPRVFGREQVATMTTTTKAGGVLVAVPIPAADACPDVEAVVQRALQEAATQRLSGKQVTPFLLRRVAAHTGKASVRANVSLLCNNARVAAVLARALRGDRVPGRFSGVPRLPVTVIGGLALDIHAQCHALGNDTNMPWRRSHPGRIRLSVGGVAHNIAAVLCGLAGQRAVPHFYSATVQGDGEAVLLDPARWMAERALAAAAATAAPTPRPLALYTAVHDAHRDMLAAVFDGVDVPPEQVKRLPTPLPIVFDANLSPEAMRALPPAQRFWYEPTSPAKAPRIVQAGVLPSMPWVSPNVEEMVAMAKALTGSVETDGEAGRIQWAGEALILRGGVRNVLCTRGSRGVSWFRAEHGAVRRVDMPAVPVEAGRLRSTSGAGDAFAAGVLYGLLCMRYPREEEAIALGLRVAATACECEDTVPCKEALVRALEGSRMARL</sequence>
<dbReference type="InterPro" id="IPR002173">
    <property type="entry name" value="Carboh/pur_kinase_PfkB_CS"/>
</dbReference>
<evidence type="ECO:0000256" key="6">
    <source>
        <dbReference type="ARBA" id="ARBA00023239"/>
    </source>
</evidence>
<evidence type="ECO:0000256" key="2">
    <source>
        <dbReference type="ARBA" id="ARBA00022723"/>
    </source>
</evidence>
<dbReference type="InterPro" id="IPR029056">
    <property type="entry name" value="Ribokinase-like"/>
</dbReference>
<dbReference type="InterPro" id="IPR007342">
    <property type="entry name" value="PsuG"/>
</dbReference>
<keyword evidence="4" id="KW-0378">Hydrolase</keyword>
<dbReference type="AlphaFoldDB" id="A0AAV9J3S2"/>
<dbReference type="InterPro" id="IPR011611">
    <property type="entry name" value="PfkB_dom"/>
</dbReference>
<dbReference type="Pfam" id="PF04227">
    <property type="entry name" value="Indigoidine_A"/>
    <property type="match status" value="1"/>
</dbReference>
<keyword evidence="5" id="KW-0464">Manganese</keyword>
<dbReference type="PANTHER" id="PTHR42909:SF1">
    <property type="entry name" value="CARBOHYDRATE KINASE PFKB DOMAIN-CONTAINING PROTEIN"/>
    <property type="match status" value="1"/>
</dbReference>
<dbReference type="GO" id="GO:0016301">
    <property type="term" value="F:kinase activity"/>
    <property type="evidence" value="ECO:0007669"/>
    <property type="project" value="UniProtKB-KW"/>
</dbReference>
<organism evidence="9 10">
    <name type="scientific">Cyanidium caldarium</name>
    <name type="common">Red alga</name>
    <dbReference type="NCBI Taxonomy" id="2771"/>
    <lineage>
        <taxon>Eukaryota</taxon>
        <taxon>Rhodophyta</taxon>
        <taxon>Bangiophyceae</taxon>
        <taxon>Cyanidiales</taxon>
        <taxon>Cyanidiaceae</taxon>
        <taxon>Cyanidium</taxon>
    </lineage>
</organism>
<dbReference type="Gene3D" id="3.40.1790.10">
    <property type="entry name" value="Indigoidine synthase domain"/>
    <property type="match status" value="1"/>
</dbReference>
<keyword evidence="7" id="KW-0326">Glycosidase</keyword>
<reference evidence="9 10" key="1">
    <citation type="submission" date="2022-07" db="EMBL/GenBank/DDBJ databases">
        <title>Genome-wide signatures of adaptation to extreme environments.</title>
        <authorList>
            <person name="Cho C.H."/>
            <person name="Yoon H.S."/>
        </authorList>
    </citation>
    <scope>NUCLEOTIDE SEQUENCE [LARGE SCALE GENOMIC DNA]</scope>
    <source>
        <strain evidence="9 10">DBV 063 E5</strain>
    </source>
</reference>
<comment type="caution">
    <text evidence="9">The sequence shown here is derived from an EMBL/GenBank/DDBJ whole genome shotgun (WGS) entry which is preliminary data.</text>
</comment>
<dbReference type="Pfam" id="PF00294">
    <property type="entry name" value="PfkB"/>
    <property type="match status" value="1"/>
</dbReference>
<evidence type="ECO:0000256" key="3">
    <source>
        <dbReference type="ARBA" id="ARBA00022777"/>
    </source>
</evidence>
<feature type="domain" description="Carbohydrate kinase PfkB" evidence="8">
    <location>
        <begin position="530"/>
        <end position="664"/>
    </location>
</feature>
<dbReference type="EMBL" id="JANCYW010000019">
    <property type="protein sequence ID" value="KAK4538668.1"/>
    <property type="molecule type" value="Genomic_DNA"/>
</dbReference>
<proteinExistence type="predicted"/>
<accession>A0AAV9J3S2</accession>
<evidence type="ECO:0000256" key="4">
    <source>
        <dbReference type="ARBA" id="ARBA00022801"/>
    </source>
</evidence>
<evidence type="ECO:0000313" key="9">
    <source>
        <dbReference type="EMBL" id="KAK4538668.1"/>
    </source>
</evidence>
<dbReference type="PANTHER" id="PTHR42909">
    <property type="entry name" value="ZGC:136858"/>
    <property type="match status" value="1"/>
</dbReference>
<dbReference type="Proteomes" id="UP001301350">
    <property type="component" value="Unassembled WGS sequence"/>
</dbReference>
<keyword evidence="1" id="KW-0808">Transferase</keyword>
<keyword evidence="6" id="KW-0456">Lyase</keyword>
<keyword evidence="10" id="KW-1185">Reference proteome</keyword>
<dbReference type="InterPro" id="IPR022830">
    <property type="entry name" value="Indigdn_synthA-like"/>
</dbReference>
<evidence type="ECO:0000259" key="8">
    <source>
        <dbReference type="Pfam" id="PF00294"/>
    </source>
</evidence>
<dbReference type="SUPFAM" id="SSF53613">
    <property type="entry name" value="Ribokinase-like"/>
    <property type="match status" value="1"/>
</dbReference>
<name>A0AAV9J3S2_CYACA</name>
<dbReference type="GO" id="GO:0016798">
    <property type="term" value="F:hydrolase activity, acting on glycosyl bonds"/>
    <property type="evidence" value="ECO:0007669"/>
    <property type="project" value="UniProtKB-KW"/>
</dbReference>